<protein>
    <submittedName>
        <fullName evidence="1">Uncharacterized protein</fullName>
    </submittedName>
</protein>
<dbReference type="OrthoDB" id="377467at2759"/>
<dbReference type="VEuPathDB" id="PlasmoDB:PRCDC_0522300"/>
<proteinExistence type="predicted"/>
<reference evidence="1 2" key="1">
    <citation type="submission" date="2016-09" db="EMBL/GenBank/DDBJ databases">
        <authorList>
            <consortium name="Pathogen Informatics"/>
        </authorList>
    </citation>
    <scope>NUCLEOTIDE SEQUENCE [LARGE SCALE GENOMIC DNA]</scope>
</reference>
<name>A0A2P9D731_PLARE</name>
<dbReference type="VEuPathDB" id="PlasmoDB:PRG01_0522500"/>
<gene>
    <name evidence="1" type="ORF">PRG01_0522500</name>
</gene>
<evidence type="ECO:0000313" key="1">
    <source>
        <dbReference type="EMBL" id="SOV76876.1"/>
    </source>
</evidence>
<accession>A0A2P9D731</accession>
<evidence type="ECO:0000313" key="2">
    <source>
        <dbReference type="Proteomes" id="UP000240500"/>
    </source>
</evidence>
<sequence>MEIIKNEVLRYKRNNTFLIILYLRKCMSTRIVGGKKYAIQENKMSSIMDTINDNTIKSKIKNDSYFKEGNSNIIKSNNKMGEYKYGNISFLLKNAEYNARKDKNTLNDVIETIFQNTMIINNMNFVNFNMLLTFLNKYSLKIKNKKILHDIIFLLHKYIDIRNDVINNNNSSWVNIINAVAGICKNNSYLLYLICNNNNNKENVYDNRNDDMCDITNDDMCDITNDDMCDITNDDMCDITNDVIYDNIYDKTNKYKDNILNIHKNENINNTHSFIHKFIHRIMSTKNYIYSIREISLLFHACTKLNIKNDQLFSYFYELMLDKDFNKLNCLDIHLFLHSIYKLQLNCSNMFVQKIKEQVLKNLDDFSCGQLVNILLSYSYFFKKQTEGNKKYNTNQKKNEKDINKNDSKNCNINNNNNINNNINNNNNNNNNYYDYMIDKKTMLYSFKGNTIQSDDILLHNIFNKCLLNLNSFPNREFCNFLNFIIQNKININEKEKNIILKNIIRLLQNKHNMLRLQLMIDLDIFTIINFIFKYNNDKDSINVLNHFSYINLEHHIINLIKRNKFKQDLLIYILHFYKNKNINFSAQNTTHANQNDILFFLQNISINKLDIKMKIILLSSIEWHNNLTQTIKDTEKYKDKKISQYNDYYYKLLKSLYDDIYNNLSKNHMMREITSMDNSYEELNICEKKKVDRVTFSYLDMKELLKLLKIKNDNNEDNNKKDKICVNKYNDYSMVSYKQKSYNNELIYHNDIKKVENNLFHILQEYIIDKEIIELFYIIIMNKNVYPHFIKKSEIIMNNYFETLNKDIIQNGHNNNNDNIRMEKKLSHNFIYTLNLCNENMFLKRNNISNFLYNKNILLKWLNNFMIYHVQNIKNNVSLFFNLYVHMLLFDINNNINNFLNNLFEKICNLLKNPNLQFQNNLINIIDIYSCIIKLDKSEYDIYIKNIYNYTFLNIFQNYKQLNIKYMSLLFYSNIIHLFVHMYQPQFYNYHVSLSLRLLKQLFHVFINSLDKSTYNTILINFNEIQKYKIYHKNSIYETSTLTLNDIIYIYRSMTIFHFLNLYNYMTFKQLRIFYNFYHILKFIIFKVNNFSISDFTQTHKGVSFAHNSVLYFLNYFLKNTNKYNIMCEKVVFPLCIIDILIKRT</sequence>
<dbReference type="AlphaFoldDB" id="A0A2P9D731"/>
<organism evidence="1 2">
    <name type="scientific">Plasmodium reichenowi</name>
    <dbReference type="NCBI Taxonomy" id="5854"/>
    <lineage>
        <taxon>Eukaryota</taxon>
        <taxon>Sar</taxon>
        <taxon>Alveolata</taxon>
        <taxon>Apicomplexa</taxon>
        <taxon>Aconoidasida</taxon>
        <taxon>Haemosporida</taxon>
        <taxon>Plasmodiidae</taxon>
        <taxon>Plasmodium</taxon>
        <taxon>Plasmodium (Laverania)</taxon>
    </lineage>
</organism>
<dbReference type="Proteomes" id="UP000240500">
    <property type="component" value="Chromosome 5"/>
</dbReference>
<dbReference type="EMBL" id="LT969568">
    <property type="protein sequence ID" value="SOV76876.1"/>
    <property type="molecule type" value="Genomic_DNA"/>
</dbReference>